<evidence type="ECO:0000256" key="1">
    <source>
        <dbReference type="SAM" id="MobiDB-lite"/>
    </source>
</evidence>
<feature type="region of interest" description="Disordered" evidence="1">
    <location>
        <begin position="183"/>
        <end position="209"/>
    </location>
</feature>
<organism evidence="2">
    <name type="scientific">Siphoviridae sp. ctsus30</name>
    <dbReference type="NCBI Taxonomy" id="2826488"/>
    <lineage>
        <taxon>Viruses</taxon>
        <taxon>Duplodnaviria</taxon>
        <taxon>Heunggongvirae</taxon>
        <taxon>Uroviricota</taxon>
        <taxon>Caudoviricetes</taxon>
    </lineage>
</organism>
<name>A0A8S5MW25_9CAUD</name>
<reference evidence="2" key="1">
    <citation type="journal article" date="2021" name="Proc. Natl. Acad. Sci. U.S.A.">
        <title>A Catalog of Tens of Thousands of Viruses from Human Metagenomes Reveals Hidden Associations with Chronic Diseases.</title>
        <authorList>
            <person name="Tisza M.J."/>
            <person name="Buck C.B."/>
        </authorList>
    </citation>
    <scope>NUCLEOTIDE SEQUENCE</scope>
    <source>
        <strain evidence="2">Ctsus30</strain>
    </source>
</reference>
<accession>A0A8S5MW25</accession>
<evidence type="ECO:0000313" key="2">
    <source>
        <dbReference type="EMBL" id="DAD86295.1"/>
    </source>
</evidence>
<sequence>MFELSKIISSIKPTVKAIDVPLNTENAERFAQLVEVAKTAQLVEAPLSRSITDTAPGVELEEELEALRKETITLRLRALSNKELNVLKRNVWEDKFFSTKNKSAEEKAIIEVEREDRLMEYVVARACVEIIDNATGESKNGLSDAEAAELRGHLPEFLWVQICATWKDAQELGAVVAEAISDPTFRGDGAEQAGEPVDDSSTEDGESGE</sequence>
<proteinExistence type="predicted"/>
<dbReference type="EMBL" id="BK014997">
    <property type="protein sequence ID" value="DAD86295.1"/>
    <property type="molecule type" value="Genomic_DNA"/>
</dbReference>
<protein>
    <submittedName>
        <fullName evidence="2">Uncharacterized protein</fullName>
    </submittedName>
</protein>
<feature type="compositionally biased region" description="Acidic residues" evidence="1">
    <location>
        <begin position="196"/>
        <end position="209"/>
    </location>
</feature>